<keyword evidence="5 10" id="KW-0067">ATP-binding</keyword>
<dbReference type="Proteomes" id="UP000067243">
    <property type="component" value="Chromosome"/>
</dbReference>
<dbReference type="InterPro" id="IPR023168">
    <property type="entry name" value="GatB_Yqey_C_2"/>
</dbReference>
<evidence type="ECO:0000256" key="10">
    <source>
        <dbReference type="HAMAP-Rule" id="MF_00121"/>
    </source>
</evidence>
<dbReference type="InterPro" id="IPR017958">
    <property type="entry name" value="Gln-tRNA_amidoTrfase_suB_CS"/>
</dbReference>
<evidence type="ECO:0000256" key="2">
    <source>
        <dbReference type="ARBA" id="ARBA00011123"/>
    </source>
</evidence>
<dbReference type="OrthoDB" id="9804078at2"/>
<dbReference type="EMBL" id="CP012328">
    <property type="protein sequence ID" value="AKU79359.1"/>
    <property type="molecule type" value="Genomic_DNA"/>
</dbReference>
<keyword evidence="13" id="KW-1185">Reference proteome</keyword>
<dbReference type="GO" id="GO:0005524">
    <property type="term" value="F:ATP binding"/>
    <property type="evidence" value="ECO:0007669"/>
    <property type="project" value="UniProtKB-KW"/>
</dbReference>
<dbReference type="PANTHER" id="PTHR11659:SF0">
    <property type="entry name" value="GLUTAMYL-TRNA(GLN) AMIDOTRANSFERASE SUBUNIT B, MITOCHONDRIAL"/>
    <property type="match status" value="1"/>
</dbReference>
<dbReference type="KEGG" id="stur:STURON_00113"/>
<name>A0A0K1P5A9_9MOLU</name>
<dbReference type="GO" id="GO:0016740">
    <property type="term" value="F:transferase activity"/>
    <property type="evidence" value="ECO:0007669"/>
    <property type="project" value="UniProtKB-KW"/>
</dbReference>
<dbReference type="Pfam" id="PF02934">
    <property type="entry name" value="GatB_N"/>
    <property type="match status" value="1"/>
</dbReference>
<dbReference type="SMART" id="SM00845">
    <property type="entry name" value="GatB_Yqey"/>
    <property type="match status" value="1"/>
</dbReference>
<evidence type="ECO:0000256" key="7">
    <source>
        <dbReference type="ARBA" id="ARBA00024799"/>
    </source>
</evidence>
<dbReference type="GO" id="GO:0070681">
    <property type="term" value="P:glutaminyl-tRNAGln biosynthesis via transamidation"/>
    <property type="evidence" value="ECO:0007669"/>
    <property type="project" value="TreeGrafter"/>
</dbReference>
<dbReference type="InterPro" id="IPR004413">
    <property type="entry name" value="GatB"/>
</dbReference>
<gene>
    <name evidence="10 12" type="primary">gatB</name>
    <name evidence="12" type="ORF">STURON_00113</name>
</gene>
<keyword evidence="6 10" id="KW-0648">Protein biosynthesis</keyword>
<dbReference type="InterPro" id="IPR042114">
    <property type="entry name" value="GatB_C_1"/>
</dbReference>
<keyword evidence="4 10" id="KW-0547">Nucleotide-binding</keyword>
<evidence type="ECO:0000313" key="12">
    <source>
        <dbReference type="EMBL" id="AKU79359.1"/>
    </source>
</evidence>
<proteinExistence type="inferred from homology"/>
<dbReference type="EC" id="6.3.5.-" evidence="10"/>
<evidence type="ECO:0000256" key="5">
    <source>
        <dbReference type="ARBA" id="ARBA00022840"/>
    </source>
</evidence>
<dbReference type="NCBIfam" id="TIGR00133">
    <property type="entry name" value="gatB"/>
    <property type="match status" value="1"/>
</dbReference>
<dbReference type="InterPro" id="IPR003789">
    <property type="entry name" value="Asn/Gln_tRNA_amidoTrase-B-like"/>
</dbReference>
<dbReference type="InterPro" id="IPR014746">
    <property type="entry name" value="Gln_synth/guanido_kin_cat_dom"/>
</dbReference>
<dbReference type="GO" id="GO:0050567">
    <property type="term" value="F:glutaminyl-tRNA synthase (glutamine-hydrolyzing) activity"/>
    <property type="evidence" value="ECO:0007669"/>
    <property type="project" value="UniProtKB-UniRule"/>
</dbReference>
<dbReference type="RefSeq" id="WP_075047968.1">
    <property type="nucleotide sequence ID" value="NZ_CP012328.1"/>
</dbReference>
<dbReference type="InterPro" id="IPR017959">
    <property type="entry name" value="Asn/Gln-tRNA_amidoTrfase_suB/E"/>
</dbReference>
<dbReference type="GO" id="GO:0050566">
    <property type="term" value="F:asparaginyl-tRNA synthase (glutamine-hydrolyzing) activity"/>
    <property type="evidence" value="ECO:0007669"/>
    <property type="project" value="RHEA"/>
</dbReference>
<comment type="catalytic activity">
    <reaction evidence="9 10">
        <text>L-glutamyl-tRNA(Gln) + L-glutamine + ATP + H2O = L-glutaminyl-tRNA(Gln) + L-glutamate + ADP + phosphate + H(+)</text>
        <dbReference type="Rhea" id="RHEA:17521"/>
        <dbReference type="Rhea" id="RHEA-COMP:9681"/>
        <dbReference type="Rhea" id="RHEA-COMP:9684"/>
        <dbReference type="ChEBI" id="CHEBI:15377"/>
        <dbReference type="ChEBI" id="CHEBI:15378"/>
        <dbReference type="ChEBI" id="CHEBI:29985"/>
        <dbReference type="ChEBI" id="CHEBI:30616"/>
        <dbReference type="ChEBI" id="CHEBI:43474"/>
        <dbReference type="ChEBI" id="CHEBI:58359"/>
        <dbReference type="ChEBI" id="CHEBI:78520"/>
        <dbReference type="ChEBI" id="CHEBI:78521"/>
        <dbReference type="ChEBI" id="CHEBI:456216"/>
    </reaction>
</comment>
<dbReference type="InterPro" id="IPR006075">
    <property type="entry name" value="Asn/Gln-tRNA_Trfase_suB/E_cat"/>
</dbReference>
<dbReference type="Gene3D" id="1.10.10.410">
    <property type="match status" value="1"/>
</dbReference>
<feature type="domain" description="Asn/Gln amidotransferase" evidence="11">
    <location>
        <begin position="326"/>
        <end position="474"/>
    </location>
</feature>
<evidence type="ECO:0000259" key="11">
    <source>
        <dbReference type="SMART" id="SM00845"/>
    </source>
</evidence>
<comment type="function">
    <text evidence="7 10">Allows the formation of correctly charged Asn-tRNA(Asn) or Gln-tRNA(Gln) through the transamidation of misacylated Asp-tRNA(Asn) or Glu-tRNA(Gln) in organisms which lack either or both of asparaginyl-tRNA or glutaminyl-tRNA synthetases. The reaction takes place in the presence of glutamine and ATP through an activated phospho-Asp-tRNA(Asn) or phospho-Glu-tRNA(Gln).</text>
</comment>
<comment type="subunit">
    <text evidence="2 10">Heterotrimer of A, B and C subunits.</text>
</comment>
<evidence type="ECO:0000256" key="6">
    <source>
        <dbReference type="ARBA" id="ARBA00022917"/>
    </source>
</evidence>
<dbReference type="PANTHER" id="PTHR11659">
    <property type="entry name" value="GLUTAMYL-TRNA GLN AMIDOTRANSFERASE SUBUNIT B MITOCHONDRIAL AND PROKARYOTIC PET112-RELATED"/>
    <property type="match status" value="1"/>
</dbReference>
<evidence type="ECO:0000256" key="8">
    <source>
        <dbReference type="ARBA" id="ARBA00047380"/>
    </source>
</evidence>
<dbReference type="NCBIfam" id="NF004014">
    <property type="entry name" value="PRK05477.1-4"/>
    <property type="match status" value="1"/>
</dbReference>
<dbReference type="InterPro" id="IPR018027">
    <property type="entry name" value="Asn/Gln_amidotransferase"/>
</dbReference>
<reference evidence="12 13" key="1">
    <citation type="journal article" date="2015" name="Genome Announc.">
        <title>Complete Genome Sequence of Spiroplasma turonicum Strain Tab4cT, a Parasite of a Horse Fly, Haematopota sp. (Diptera: Tabanidae).</title>
        <authorList>
            <person name="Davis R.E."/>
            <person name="Shao J."/>
            <person name="Zhao Y."/>
            <person name="Gasparich G.E."/>
            <person name="Gaynor B.J."/>
            <person name="Donofrio N."/>
        </authorList>
    </citation>
    <scope>NUCLEOTIDE SEQUENCE [LARGE SCALE GENOMIC DNA]</scope>
    <source>
        <strain evidence="12 13">Tab4c</strain>
    </source>
</reference>
<dbReference type="Pfam" id="PF02637">
    <property type="entry name" value="GatB_Yqey"/>
    <property type="match status" value="1"/>
</dbReference>
<evidence type="ECO:0000256" key="9">
    <source>
        <dbReference type="ARBA" id="ARBA00047913"/>
    </source>
</evidence>
<sequence>MTNFEVIIGIENHVELKTNSKIFSNSPVSYGESPNSQVNEIDLGYPGALPSVNKKGVELAILACNALKMKIDNILRFDRKSYFYSDLPKGFQITQQFHPIGREGYLEIELNGAVKKIGIERIHIEEDTAKQIHKDGKTFIDYNRCGVGLIEIVSKPVLRTSEEAISYVSKLREILLFLNVSDVKMNEGSFRCDINISLRPYGFDGFGNKVEIKNLNSLNNIKKAIDYEIKRQSELILSNQVVEQETRRFDESKQETVLMRKKNDAIDYKYFREPNIFPIKLDNNWIESIIKNSPELADKKRERYTSVYNFKLEETNFILSDYYLTKFFEDCIDLGIEPKKILNYIITDIKALLNKNNITIEKSYISPLDIKDICELMDKGIISSKHAKSIIPIIFESNKKAIEVIEENNWKLISDENEIKSLLLPILQENKSLIMESYSTRRERVEKTIMGVLMKKTGGNINPKISMELITQEIKKIN</sequence>
<protein>
    <recommendedName>
        <fullName evidence="10">Aspartyl/glutamyl-tRNA(Asn/Gln) amidotransferase subunit B</fullName>
        <shortName evidence="10">Asp/Glu-ADT subunit B</shortName>
        <ecNumber evidence="10">6.3.5.-</ecNumber>
    </recommendedName>
</protein>
<dbReference type="NCBIfam" id="NF004012">
    <property type="entry name" value="PRK05477.1-2"/>
    <property type="match status" value="1"/>
</dbReference>
<evidence type="ECO:0000256" key="4">
    <source>
        <dbReference type="ARBA" id="ARBA00022741"/>
    </source>
</evidence>
<dbReference type="PATRIC" id="fig|216946.3.peg.111"/>
<organism evidence="12 13">
    <name type="scientific">Spiroplasma turonicum</name>
    <dbReference type="NCBI Taxonomy" id="216946"/>
    <lineage>
        <taxon>Bacteria</taxon>
        <taxon>Bacillati</taxon>
        <taxon>Mycoplasmatota</taxon>
        <taxon>Mollicutes</taxon>
        <taxon>Entomoplasmatales</taxon>
        <taxon>Spiroplasmataceae</taxon>
        <taxon>Spiroplasma</taxon>
    </lineage>
</organism>
<comment type="similarity">
    <text evidence="1 10">Belongs to the GatB/GatE family. GatB subfamily.</text>
</comment>
<dbReference type="Gene3D" id="1.10.150.380">
    <property type="entry name" value="GatB domain, N-terminal subdomain"/>
    <property type="match status" value="1"/>
</dbReference>
<keyword evidence="3 10" id="KW-0436">Ligase</keyword>
<evidence type="ECO:0000256" key="3">
    <source>
        <dbReference type="ARBA" id="ARBA00022598"/>
    </source>
</evidence>
<keyword evidence="12" id="KW-0808">Transferase</keyword>
<accession>A0A0K1P5A9</accession>
<comment type="catalytic activity">
    <reaction evidence="8 10">
        <text>L-aspartyl-tRNA(Asn) + L-glutamine + ATP + H2O = L-asparaginyl-tRNA(Asn) + L-glutamate + ADP + phosphate + 2 H(+)</text>
        <dbReference type="Rhea" id="RHEA:14513"/>
        <dbReference type="Rhea" id="RHEA-COMP:9674"/>
        <dbReference type="Rhea" id="RHEA-COMP:9677"/>
        <dbReference type="ChEBI" id="CHEBI:15377"/>
        <dbReference type="ChEBI" id="CHEBI:15378"/>
        <dbReference type="ChEBI" id="CHEBI:29985"/>
        <dbReference type="ChEBI" id="CHEBI:30616"/>
        <dbReference type="ChEBI" id="CHEBI:43474"/>
        <dbReference type="ChEBI" id="CHEBI:58359"/>
        <dbReference type="ChEBI" id="CHEBI:78515"/>
        <dbReference type="ChEBI" id="CHEBI:78516"/>
        <dbReference type="ChEBI" id="CHEBI:456216"/>
    </reaction>
</comment>
<dbReference type="GO" id="GO:0006412">
    <property type="term" value="P:translation"/>
    <property type="evidence" value="ECO:0007669"/>
    <property type="project" value="UniProtKB-UniRule"/>
</dbReference>
<dbReference type="HAMAP" id="MF_00121">
    <property type="entry name" value="GatB"/>
    <property type="match status" value="1"/>
</dbReference>
<evidence type="ECO:0000256" key="1">
    <source>
        <dbReference type="ARBA" id="ARBA00005306"/>
    </source>
</evidence>
<dbReference type="STRING" id="216946.STURO_v1c01110"/>
<dbReference type="SUPFAM" id="SSF89095">
    <property type="entry name" value="GatB/YqeY motif"/>
    <property type="match status" value="1"/>
</dbReference>
<evidence type="ECO:0000313" key="13">
    <source>
        <dbReference type="Proteomes" id="UP000067243"/>
    </source>
</evidence>
<dbReference type="PROSITE" id="PS01234">
    <property type="entry name" value="GATB"/>
    <property type="match status" value="1"/>
</dbReference>
<dbReference type="SUPFAM" id="SSF55931">
    <property type="entry name" value="Glutamine synthetase/guanido kinase"/>
    <property type="match status" value="1"/>
</dbReference>
<dbReference type="AlphaFoldDB" id="A0A0K1P5A9"/>